<dbReference type="Proteomes" id="UP000235145">
    <property type="component" value="Unassembled WGS sequence"/>
</dbReference>
<protein>
    <submittedName>
        <fullName evidence="1">Uncharacterized protein</fullName>
    </submittedName>
</protein>
<keyword evidence="2" id="KW-1185">Reference proteome</keyword>
<organism evidence="1 2">
    <name type="scientific">Lactuca sativa</name>
    <name type="common">Garden lettuce</name>
    <dbReference type="NCBI Taxonomy" id="4236"/>
    <lineage>
        <taxon>Eukaryota</taxon>
        <taxon>Viridiplantae</taxon>
        <taxon>Streptophyta</taxon>
        <taxon>Embryophyta</taxon>
        <taxon>Tracheophyta</taxon>
        <taxon>Spermatophyta</taxon>
        <taxon>Magnoliopsida</taxon>
        <taxon>eudicotyledons</taxon>
        <taxon>Gunneridae</taxon>
        <taxon>Pentapetalae</taxon>
        <taxon>asterids</taxon>
        <taxon>campanulids</taxon>
        <taxon>Asterales</taxon>
        <taxon>Asteraceae</taxon>
        <taxon>Cichorioideae</taxon>
        <taxon>Cichorieae</taxon>
        <taxon>Lactucinae</taxon>
        <taxon>Lactuca</taxon>
    </lineage>
</organism>
<name>A0A9R1VRG7_LACSA</name>
<dbReference type="AlphaFoldDB" id="A0A9R1VRG7"/>
<evidence type="ECO:0000313" key="1">
    <source>
        <dbReference type="EMBL" id="KAJ0209592.1"/>
    </source>
</evidence>
<evidence type="ECO:0000313" key="2">
    <source>
        <dbReference type="Proteomes" id="UP000235145"/>
    </source>
</evidence>
<sequence>MAFGMFIGCGNGYANDFFYEGSHRMRRQYVHFPPAVYELADSQYNWNNFKVPFQGGEREEEAILGARSWWTIVDPSSSDVGASF</sequence>
<dbReference type="EMBL" id="NBSK02000004">
    <property type="protein sequence ID" value="KAJ0209592.1"/>
    <property type="molecule type" value="Genomic_DNA"/>
</dbReference>
<proteinExistence type="predicted"/>
<gene>
    <name evidence="1" type="ORF">LSAT_V11C400183040</name>
</gene>
<accession>A0A9R1VRG7</accession>
<comment type="caution">
    <text evidence="1">The sequence shown here is derived from an EMBL/GenBank/DDBJ whole genome shotgun (WGS) entry which is preliminary data.</text>
</comment>
<reference evidence="1 2" key="1">
    <citation type="journal article" date="2017" name="Nat. Commun.">
        <title>Genome assembly with in vitro proximity ligation data and whole-genome triplication in lettuce.</title>
        <authorList>
            <person name="Reyes-Chin-Wo S."/>
            <person name="Wang Z."/>
            <person name="Yang X."/>
            <person name="Kozik A."/>
            <person name="Arikit S."/>
            <person name="Song C."/>
            <person name="Xia L."/>
            <person name="Froenicke L."/>
            <person name="Lavelle D.O."/>
            <person name="Truco M.J."/>
            <person name="Xia R."/>
            <person name="Zhu S."/>
            <person name="Xu C."/>
            <person name="Xu H."/>
            <person name="Xu X."/>
            <person name="Cox K."/>
            <person name="Korf I."/>
            <person name="Meyers B.C."/>
            <person name="Michelmore R.W."/>
        </authorList>
    </citation>
    <scope>NUCLEOTIDE SEQUENCE [LARGE SCALE GENOMIC DNA]</scope>
    <source>
        <strain evidence="2">cv. Salinas</strain>
        <tissue evidence="1">Seedlings</tissue>
    </source>
</reference>